<accession>A0A6A5GJJ9</accession>
<dbReference type="GeneID" id="9807530"/>
<gene>
    <name evidence="2" type="ORF">GCK72_021319</name>
</gene>
<reference evidence="2 3" key="1">
    <citation type="submission" date="2019-12" db="EMBL/GenBank/DDBJ databases">
        <title>Chromosome-level assembly of the Caenorhabditis remanei genome.</title>
        <authorList>
            <person name="Teterina A.A."/>
            <person name="Willis J.H."/>
            <person name="Phillips P.C."/>
        </authorList>
    </citation>
    <scope>NUCLEOTIDE SEQUENCE [LARGE SCALE GENOMIC DNA]</scope>
    <source>
        <strain evidence="2 3">PX506</strain>
        <tissue evidence="2">Whole organism</tissue>
    </source>
</reference>
<evidence type="ECO:0000313" key="2">
    <source>
        <dbReference type="EMBL" id="KAF1754755.1"/>
    </source>
</evidence>
<dbReference type="Pfam" id="PF01827">
    <property type="entry name" value="FTH"/>
    <property type="match status" value="1"/>
</dbReference>
<name>A0A6A5GJJ9_CAERE</name>
<evidence type="ECO:0000259" key="1">
    <source>
        <dbReference type="Pfam" id="PF01827"/>
    </source>
</evidence>
<sequence length="372" mass="43847">MPSIFSCLFPQLVRPKAPKYDTNLMDMPADCMNIILGHTWFEDIHTLRQVCHSLRTHIDATNPHPDVQFLDFSVQITATRVLLNYMAEKRMGDIKYEMKGDDCEVTQGLLYLVGRKRRERKVRKLVENQNYLNVFYNDFERLLKYHNQGVLGTLTLHIAPGISPDIAQVMMRVLAAKPRPLQVRDIDIYTEAPEEFLPVLSLLDPREVESLTIKSRESEEKRILKLNLEKWTKLGHLDIDPWIVDVPPMSSFRTLWAATLHFETLSGEQMAEVVEIIRNKHRCRHLDFTFRTFENLEAFLYSLKTRFWLGRDGEVECFMEFPKGQITVDKGKNRIQLKQEVWDFKITGDDDVIDWDEIYRNLPEEERKYIRK</sequence>
<dbReference type="GO" id="GO:0045087">
    <property type="term" value="P:innate immune response"/>
    <property type="evidence" value="ECO:0007669"/>
    <property type="project" value="TreeGrafter"/>
</dbReference>
<comment type="caution">
    <text evidence="2">The sequence shown here is derived from an EMBL/GenBank/DDBJ whole genome shotgun (WGS) entry which is preliminary data.</text>
</comment>
<dbReference type="Proteomes" id="UP000483820">
    <property type="component" value="Chromosome V"/>
</dbReference>
<proteinExistence type="predicted"/>
<dbReference type="EMBL" id="WUAV01000005">
    <property type="protein sequence ID" value="KAF1754755.1"/>
    <property type="molecule type" value="Genomic_DNA"/>
</dbReference>
<dbReference type="PANTHER" id="PTHR23015">
    <property type="entry name" value="UNCHARACTERIZED C.ELEGANS PROTEIN"/>
    <property type="match status" value="1"/>
</dbReference>
<evidence type="ECO:0000313" key="3">
    <source>
        <dbReference type="Proteomes" id="UP000483820"/>
    </source>
</evidence>
<dbReference type="PANTHER" id="PTHR23015:SF4">
    <property type="entry name" value="DUF38 DOMAIN-CONTAINING PROTEIN-RELATED"/>
    <property type="match status" value="1"/>
</dbReference>
<dbReference type="InterPro" id="IPR002900">
    <property type="entry name" value="DUF38/FTH_CAE_spp"/>
</dbReference>
<feature type="domain" description="DUF38" evidence="1">
    <location>
        <begin position="173"/>
        <end position="293"/>
    </location>
</feature>
<dbReference type="CTD" id="9807530"/>
<dbReference type="RefSeq" id="XP_003095257.2">
    <property type="nucleotide sequence ID" value="XM_003095209.2"/>
</dbReference>
<protein>
    <recommendedName>
        <fullName evidence="1">DUF38 domain-containing protein</fullName>
    </recommendedName>
</protein>
<dbReference type="KEGG" id="crq:GCK72_021319"/>
<dbReference type="InterPro" id="IPR040161">
    <property type="entry name" value="FB224"/>
</dbReference>
<dbReference type="AlphaFoldDB" id="A0A6A5GJJ9"/>
<organism evidence="2 3">
    <name type="scientific">Caenorhabditis remanei</name>
    <name type="common">Caenorhabditis vulgaris</name>
    <dbReference type="NCBI Taxonomy" id="31234"/>
    <lineage>
        <taxon>Eukaryota</taxon>
        <taxon>Metazoa</taxon>
        <taxon>Ecdysozoa</taxon>
        <taxon>Nematoda</taxon>
        <taxon>Chromadorea</taxon>
        <taxon>Rhabditida</taxon>
        <taxon>Rhabditina</taxon>
        <taxon>Rhabditomorpha</taxon>
        <taxon>Rhabditoidea</taxon>
        <taxon>Rhabditidae</taxon>
        <taxon>Peloderinae</taxon>
        <taxon>Caenorhabditis</taxon>
    </lineage>
</organism>